<dbReference type="InParanoid" id="E9GI72"/>
<evidence type="ECO:0000256" key="10">
    <source>
        <dbReference type="ARBA" id="ARBA00031348"/>
    </source>
</evidence>
<evidence type="ECO:0000259" key="12">
    <source>
        <dbReference type="Pfam" id="PF06419"/>
    </source>
</evidence>
<dbReference type="InterPro" id="IPR010490">
    <property type="entry name" value="COG6"/>
</dbReference>
<dbReference type="InterPro" id="IPR048368">
    <property type="entry name" value="COG6_N"/>
</dbReference>
<accession>E9GI72</accession>
<evidence type="ECO:0000256" key="4">
    <source>
        <dbReference type="ARBA" id="ARBA00011166"/>
    </source>
</evidence>
<comment type="subunit">
    <text evidence="4">Component of the conserved oligomeric Golgi complex which is composed of eight different subunits and is required for normal Golgi morphology and localization.</text>
</comment>
<keyword evidence="7 11" id="KW-0653">Protein transport</keyword>
<dbReference type="GO" id="GO:0017119">
    <property type="term" value="C:Golgi transport complex"/>
    <property type="evidence" value="ECO:0000318"/>
    <property type="project" value="GO_Central"/>
</dbReference>
<dbReference type="STRING" id="6669.E9GI72"/>
<comment type="subcellular location">
    <subcellularLocation>
        <location evidence="2 11">Golgi apparatus membrane</location>
        <topology evidence="2 11">Peripheral membrane protein</topology>
    </subcellularLocation>
</comment>
<keyword evidence="8 11" id="KW-0333">Golgi apparatus</keyword>
<comment type="similarity">
    <text evidence="3 11">Belongs to the COG6 family.</text>
</comment>
<evidence type="ECO:0000256" key="1">
    <source>
        <dbReference type="ARBA" id="ARBA00003627"/>
    </source>
</evidence>
<evidence type="ECO:0000256" key="3">
    <source>
        <dbReference type="ARBA" id="ARBA00011023"/>
    </source>
</evidence>
<keyword evidence="6 11" id="KW-0813">Transport</keyword>
<keyword evidence="9 11" id="KW-0472">Membrane</keyword>
<organism evidence="14 15">
    <name type="scientific">Daphnia pulex</name>
    <name type="common">Water flea</name>
    <dbReference type="NCBI Taxonomy" id="6669"/>
    <lineage>
        <taxon>Eukaryota</taxon>
        <taxon>Metazoa</taxon>
        <taxon>Ecdysozoa</taxon>
        <taxon>Arthropoda</taxon>
        <taxon>Crustacea</taxon>
        <taxon>Branchiopoda</taxon>
        <taxon>Diplostraca</taxon>
        <taxon>Cladocera</taxon>
        <taxon>Anomopoda</taxon>
        <taxon>Daphniidae</taxon>
        <taxon>Daphnia</taxon>
    </lineage>
</organism>
<dbReference type="GO" id="GO:0000139">
    <property type="term" value="C:Golgi membrane"/>
    <property type="evidence" value="ECO:0007669"/>
    <property type="project" value="UniProtKB-SubCell"/>
</dbReference>
<dbReference type="PhylomeDB" id="E9GI72"/>
<dbReference type="Pfam" id="PF20653">
    <property type="entry name" value="COG6_C"/>
    <property type="match status" value="1"/>
</dbReference>
<dbReference type="OrthoDB" id="272987at2759"/>
<evidence type="ECO:0000256" key="8">
    <source>
        <dbReference type="ARBA" id="ARBA00023034"/>
    </source>
</evidence>
<dbReference type="HOGENOM" id="CLU_011361_3_0_1"/>
<dbReference type="PANTHER" id="PTHR21506">
    <property type="entry name" value="COMPONENT OF OLIGOMERIC GOLGI COMPLEX 6"/>
    <property type="match status" value="1"/>
</dbReference>
<protein>
    <recommendedName>
        <fullName evidence="5 11">Conserved oligomeric Golgi complex subunit 6</fullName>
        <shortName evidence="11">COG complex subunit 6</shortName>
    </recommendedName>
    <alternativeName>
        <fullName evidence="10 11">Component of oligomeric Golgi complex 6</fullName>
    </alternativeName>
</protein>
<proteinExistence type="inferred from homology"/>
<dbReference type="EMBL" id="GL732546">
    <property type="protein sequence ID" value="EFX80822.1"/>
    <property type="molecule type" value="Genomic_DNA"/>
</dbReference>
<dbReference type="InterPro" id="IPR048369">
    <property type="entry name" value="COG6_C"/>
</dbReference>
<name>E9GI72_DAPPU</name>
<evidence type="ECO:0000313" key="14">
    <source>
        <dbReference type="EMBL" id="EFX80822.1"/>
    </source>
</evidence>
<dbReference type="SMART" id="SM01087">
    <property type="entry name" value="COG6"/>
    <property type="match status" value="1"/>
</dbReference>
<dbReference type="GO" id="GO:0006891">
    <property type="term" value="P:intra-Golgi vesicle-mediated transport"/>
    <property type="evidence" value="ECO:0000318"/>
    <property type="project" value="GO_Central"/>
</dbReference>
<dbReference type="Proteomes" id="UP000000305">
    <property type="component" value="Unassembled WGS sequence"/>
</dbReference>
<dbReference type="AlphaFoldDB" id="E9GI72"/>
<dbReference type="PANTHER" id="PTHR21506:SF0">
    <property type="entry name" value="CONSERVED OLIGOMERIC GOLGI COMPLEX SUBUNIT 6"/>
    <property type="match status" value="1"/>
</dbReference>
<dbReference type="FunCoup" id="E9GI72">
    <property type="interactions" value="1083"/>
</dbReference>
<evidence type="ECO:0000259" key="13">
    <source>
        <dbReference type="Pfam" id="PF20653"/>
    </source>
</evidence>
<feature type="domain" description="Conserved oligomeric complex COG6 N-terminal" evidence="12">
    <location>
        <begin position="94"/>
        <end position="170"/>
    </location>
</feature>
<dbReference type="Pfam" id="PF06419">
    <property type="entry name" value="COG6_N"/>
    <property type="match status" value="2"/>
</dbReference>
<gene>
    <name evidence="14" type="ORF">DAPPUDRAFT_318231</name>
</gene>
<dbReference type="OMA" id="HSCLDFF"/>
<evidence type="ECO:0000256" key="9">
    <source>
        <dbReference type="ARBA" id="ARBA00023136"/>
    </source>
</evidence>
<reference evidence="14 15" key="1">
    <citation type="journal article" date="2011" name="Science">
        <title>The ecoresponsive genome of Daphnia pulex.</title>
        <authorList>
            <person name="Colbourne J.K."/>
            <person name="Pfrender M.E."/>
            <person name="Gilbert D."/>
            <person name="Thomas W.K."/>
            <person name="Tucker A."/>
            <person name="Oakley T.H."/>
            <person name="Tokishita S."/>
            <person name="Aerts A."/>
            <person name="Arnold G.J."/>
            <person name="Basu M.K."/>
            <person name="Bauer D.J."/>
            <person name="Caceres C.E."/>
            <person name="Carmel L."/>
            <person name="Casola C."/>
            <person name="Choi J.H."/>
            <person name="Detter J.C."/>
            <person name="Dong Q."/>
            <person name="Dusheyko S."/>
            <person name="Eads B.D."/>
            <person name="Frohlich T."/>
            <person name="Geiler-Samerotte K.A."/>
            <person name="Gerlach D."/>
            <person name="Hatcher P."/>
            <person name="Jogdeo S."/>
            <person name="Krijgsveld J."/>
            <person name="Kriventseva E.V."/>
            <person name="Kultz D."/>
            <person name="Laforsch C."/>
            <person name="Lindquist E."/>
            <person name="Lopez J."/>
            <person name="Manak J.R."/>
            <person name="Muller J."/>
            <person name="Pangilinan J."/>
            <person name="Patwardhan R.P."/>
            <person name="Pitluck S."/>
            <person name="Pritham E.J."/>
            <person name="Rechtsteiner A."/>
            <person name="Rho M."/>
            <person name="Rogozin I.B."/>
            <person name="Sakarya O."/>
            <person name="Salamov A."/>
            <person name="Schaack S."/>
            <person name="Shapiro H."/>
            <person name="Shiga Y."/>
            <person name="Skalitzky C."/>
            <person name="Smith Z."/>
            <person name="Souvorov A."/>
            <person name="Sung W."/>
            <person name="Tang Z."/>
            <person name="Tsuchiya D."/>
            <person name="Tu H."/>
            <person name="Vos H."/>
            <person name="Wang M."/>
            <person name="Wolf Y.I."/>
            <person name="Yamagata H."/>
            <person name="Yamada T."/>
            <person name="Ye Y."/>
            <person name="Shaw J.R."/>
            <person name="Andrews J."/>
            <person name="Crease T.J."/>
            <person name="Tang H."/>
            <person name="Lucas S.M."/>
            <person name="Robertson H.M."/>
            <person name="Bork P."/>
            <person name="Koonin E.V."/>
            <person name="Zdobnov E.M."/>
            <person name="Grigoriev I.V."/>
            <person name="Lynch M."/>
            <person name="Boore J.L."/>
        </authorList>
    </citation>
    <scope>NUCLEOTIDE SEQUENCE [LARGE SCALE GENOMIC DNA]</scope>
</reference>
<evidence type="ECO:0000256" key="2">
    <source>
        <dbReference type="ARBA" id="ARBA00004395"/>
    </source>
</evidence>
<dbReference type="GO" id="GO:0015031">
    <property type="term" value="P:protein transport"/>
    <property type="evidence" value="ECO:0007669"/>
    <property type="project" value="UniProtKB-KW"/>
</dbReference>
<comment type="function">
    <text evidence="1 11">Required for normal Golgi function.</text>
</comment>
<evidence type="ECO:0000256" key="11">
    <source>
        <dbReference type="RuleBase" id="RU365075"/>
    </source>
</evidence>
<evidence type="ECO:0000256" key="5">
    <source>
        <dbReference type="ARBA" id="ARBA00020973"/>
    </source>
</evidence>
<evidence type="ECO:0000313" key="15">
    <source>
        <dbReference type="Proteomes" id="UP000000305"/>
    </source>
</evidence>
<dbReference type="KEGG" id="dpx:DAPPUDRAFT_318231"/>
<evidence type="ECO:0000256" key="7">
    <source>
        <dbReference type="ARBA" id="ARBA00022927"/>
    </source>
</evidence>
<feature type="domain" description="Conserved Oligomeric Golgi complex subunit 6 C-terminal" evidence="13">
    <location>
        <begin position="202"/>
        <end position="644"/>
    </location>
</feature>
<feature type="domain" description="Conserved oligomeric complex COG6 N-terminal" evidence="12">
    <location>
        <begin position="36"/>
        <end position="75"/>
    </location>
</feature>
<keyword evidence="15" id="KW-1185">Reference proteome</keyword>
<sequence length="645" mass="72368">MESSVEKANPLAKKLAKIKDNQFENDKDTLEALKELSTFFSENSIRTRRNLRGEIEGRSLAINQDIFKAFHQVKEGKQIISRFFNDKTNRASNFLDSALNDVHSQVLFMDQSCKGMSTKLAAVKTRTHQLMSQMTSFQTASNQLSMEQMVASKMIETFQLTPAEVTELQSFDRSVNPEFFTALRKSKHIHQQCKQLLQSGHQTTAFEIMEQMASYQETALERLYRWTQNQCRNVDSPDSNILLTQAISCLQDRPILLKYVVDEYCTVRRGLVARSFLDALTVGGPYGTPRPIELHAHDPARYVGDMLAWLHQMTPTEKENAQALLKGCDKSDIGELVKGALSNITEGVCRPLRLRLEQVISPDIGPAVLHTLSGLIRFYLNTIGEVVPNSALIETLNDIFDQCHHTFLTSLESHVHRLLERIQPPSQDLSPSLGVNQLLNLLRDVLSGGHIVDAQASDVAEVVSRVLDPLMQFIENTAGRLPRVDQAAYTLNCVYQIHSSLSLYEHVEERLENLQGLMENQLTLLSTEQATSLIHSLGLGPVCALLQNQNDGELLSNIPGMDSSSLQSFLIKLDALLGAPDALQLAQWKLLISGSHRKIIQRRALDTVLSIYEQLYDAVHNPANCYENPSSIMPRTPQQVRNLLA</sequence>
<dbReference type="eggNOG" id="KOG3758">
    <property type="taxonomic scope" value="Eukaryota"/>
</dbReference>
<evidence type="ECO:0000256" key="6">
    <source>
        <dbReference type="ARBA" id="ARBA00022448"/>
    </source>
</evidence>